<dbReference type="InterPro" id="IPR014825">
    <property type="entry name" value="DNA_alkylation"/>
</dbReference>
<evidence type="ECO:0008006" key="3">
    <source>
        <dbReference type="Google" id="ProtNLM"/>
    </source>
</evidence>
<evidence type="ECO:0000313" key="1">
    <source>
        <dbReference type="EMBL" id="CBA65993.1"/>
    </source>
</evidence>
<dbReference type="Proteomes" id="UP000002068">
    <property type="component" value="Chromosome"/>
</dbReference>
<proteinExistence type="predicted"/>
<accession>A0A0H3NFJ0</accession>
<name>A0A0H3NFJ0_CLODC</name>
<dbReference type="Pfam" id="PF08713">
    <property type="entry name" value="DNA_alkylation"/>
    <property type="match status" value="1"/>
</dbReference>
<reference evidence="1 2" key="1">
    <citation type="journal article" date="2009" name="Genome Biol.">
        <title>Comparative genome and phenotypic analysis of Clostridium difficile 027 strains provides insight into the evolution of a hypervirulent bacterium.</title>
        <authorList>
            <person name="Stabler R.A."/>
            <person name="He M."/>
            <person name="Dawson L."/>
            <person name="Martin M."/>
            <person name="Valiente E."/>
            <person name="Corton C."/>
            <person name="Lawley T.D."/>
            <person name="Sebaihia M."/>
            <person name="Quail M.A."/>
            <person name="Rose G."/>
            <person name="Gerding D.N."/>
            <person name="Gibert M."/>
            <person name="Popoff M.R."/>
            <person name="Parkhill J."/>
            <person name="Dougan G."/>
            <person name="Wren B.W."/>
        </authorList>
    </citation>
    <scope>NUCLEOTIDE SEQUENCE [LARGE SCALE GENOMIC DNA]</scope>
    <source>
        <strain evidence="1 2">CD196</strain>
    </source>
</reference>
<dbReference type="EMBL" id="FN538970">
    <property type="protein sequence ID" value="CBA65993.1"/>
    <property type="molecule type" value="Genomic_DNA"/>
</dbReference>
<dbReference type="KEGG" id="cdc:CD196_2972"/>
<organism evidence="1 2">
    <name type="scientific">Clostridioides difficile (strain CD196)</name>
    <name type="common">Peptoclostridium difficile</name>
    <dbReference type="NCBI Taxonomy" id="645462"/>
    <lineage>
        <taxon>Bacteria</taxon>
        <taxon>Bacillati</taxon>
        <taxon>Bacillota</taxon>
        <taxon>Clostridia</taxon>
        <taxon>Peptostreptococcales</taxon>
        <taxon>Peptostreptococcaceae</taxon>
        <taxon>Clostridioides</taxon>
    </lineage>
</organism>
<dbReference type="Gene3D" id="1.10.1240.70">
    <property type="match status" value="1"/>
</dbReference>
<dbReference type="AlphaFoldDB" id="A0A0H3NFJ0"/>
<dbReference type="HOGENOM" id="CLU_115839_0_0_9"/>
<evidence type="ECO:0000313" key="2">
    <source>
        <dbReference type="Proteomes" id="UP000002068"/>
    </source>
</evidence>
<dbReference type="SUPFAM" id="SSF48371">
    <property type="entry name" value="ARM repeat"/>
    <property type="match status" value="1"/>
</dbReference>
<sequence length="209" mass="24342">MEEIKLEEVIAKIITIENGFKEIENIAKKIVKNNDSKKCYYLSIYLYRSEYYQVRELAVFILGFISVTISEALLFLKDNVSKDENWRVQEILAKSFDYYCSEVGYEKALPVIKEWLNSDSPNIKRAVTEGLRIWTSRDYFKSNPDVAISLLSSLKEDDSEYLRKSVGNALRDISKKYPDLVKKELDSWDISNKKVEFVYKLASKCILAK</sequence>
<dbReference type="Gene3D" id="1.25.40.290">
    <property type="entry name" value="ARM repeat domains"/>
    <property type="match status" value="1"/>
</dbReference>
<dbReference type="InterPro" id="IPR016024">
    <property type="entry name" value="ARM-type_fold"/>
</dbReference>
<protein>
    <recommendedName>
        <fullName evidence="3">DNA alkylation repair protein</fullName>
    </recommendedName>
</protein>
<gene>
    <name evidence="1" type="ordered locus">CD196_2972</name>
</gene>